<proteinExistence type="predicted"/>
<evidence type="ECO:0000313" key="4">
    <source>
        <dbReference type="EMBL" id="MVI57680.1"/>
    </source>
</evidence>
<dbReference type="CDD" id="cd00093">
    <property type="entry name" value="HTH_XRE"/>
    <property type="match status" value="1"/>
</dbReference>
<dbReference type="GO" id="GO:0003677">
    <property type="term" value="F:DNA binding"/>
    <property type="evidence" value="ECO:0007669"/>
    <property type="project" value="UniProtKB-KW"/>
</dbReference>
<comment type="caution">
    <text evidence="9">The sequence shown here is derived from an EMBL/GenBank/DDBJ whole genome shotgun (WGS) entry which is preliminary data.</text>
</comment>
<dbReference type="EMBL" id="WPVZ01000650">
    <property type="protein sequence ID" value="MVL46283.1"/>
    <property type="molecule type" value="Genomic_DNA"/>
</dbReference>
<dbReference type="EMBL" id="JAALTR010000205">
    <property type="protein sequence ID" value="NGW67486.1"/>
    <property type="molecule type" value="Genomic_DNA"/>
</dbReference>
<dbReference type="RefSeq" id="WP_000794565.1">
    <property type="nucleotide sequence ID" value="NZ_AP014942.1"/>
</dbReference>
<dbReference type="EMBL" id="QNXF01000003">
    <property type="protein sequence ID" value="TXL39843.1"/>
    <property type="molecule type" value="Genomic_DNA"/>
</dbReference>
<evidence type="ECO:0000313" key="3">
    <source>
        <dbReference type="EMBL" id="CAC8222672.1"/>
    </source>
</evidence>
<evidence type="ECO:0000313" key="15">
    <source>
        <dbReference type="Proteomes" id="UP000507402"/>
    </source>
</evidence>
<evidence type="ECO:0000313" key="14">
    <source>
        <dbReference type="Proteomes" id="UP000478431"/>
    </source>
</evidence>
<dbReference type="EMBL" id="WPRH01000998">
    <property type="protein sequence ID" value="MVI57680.1"/>
    <property type="molecule type" value="Genomic_DNA"/>
</dbReference>
<dbReference type="AlphaFoldDB" id="A0A506TKJ6"/>
<dbReference type="EMBL" id="CAIIGN010000002">
    <property type="protein sequence ID" value="CAC8222672.1"/>
    <property type="molecule type" value="Genomic_DNA"/>
</dbReference>
<reference evidence="8 16" key="3">
    <citation type="journal article" date="2020" name="J. Antimicrob. Chemother.">
        <title>Detection of heterogeneous vancomycin intermediate resistance in MRSA isolates from Latin America.</title>
        <authorList>
            <person name="Castro B.E."/>
            <person name="Berrio M."/>
            <person name="Vargas M.L."/>
            <person name="Carvajal L.P."/>
            <person name="Millan L.V."/>
            <person name="Rios R."/>
            <person name="Hernandez A.K."/>
            <person name="Rincon S."/>
            <person name="Cubides P."/>
            <person name="Forero E."/>
            <person name="Dinh A."/>
            <person name="Seas C."/>
            <person name="Munita J.M."/>
            <person name="Arias C.A."/>
            <person name="Reyes J."/>
            <person name="Diaz L."/>
        </authorList>
    </citation>
    <scope>NUCLEOTIDE SEQUENCE [LARGE SCALE GENOMIC DNA]</scope>
    <source>
        <strain evidence="8 16">UP89</strain>
    </source>
</reference>
<dbReference type="EMBL" id="JAAJIY010000006">
    <property type="protein sequence ID" value="NGK20546.1"/>
    <property type="molecule type" value="Genomic_DNA"/>
</dbReference>
<dbReference type="Proteomes" id="UP000451682">
    <property type="component" value="Unassembled WGS sequence"/>
</dbReference>
<dbReference type="InterPro" id="IPR010982">
    <property type="entry name" value="Lambda_DNA-bd_dom_sf"/>
</dbReference>
<reference evidence="7 13" key="4">
    <citation type="submission" date="2020-02" db="EMBL/GenBank/DDBJ databases">
        <title>Detection of Heterogeneous Vancomycin Intermediate Resistance in Methicillin Resistant Staphylococcus aureus Isolates from Latin-America.</title>
        <authorList>
            <person name="Castro-Cardozo B."/>
            <person name="Berrio M."/>
            <person name="Vargas M.L."/>
            <person name="Carvajal L.P."/>
            <person name="Millan L.V."/>
            <person name="Rios R."/>
            <person name="Hernandez A."/>
            <person name="Rincon S.L."/>
            <person name="Cubides P."/>
            <person name="Forero E."/>
            <person name="Dinh A."/>
            <person name="Seas C."/>
            <person name="Munita J.M."/>
            <person name="Arias C.A."/>
            <person name="Reyes J."/>
            <person name="Diaz L."/>
        </authorList>
    </citation>
    <scope>NUCLEOTIDE SEQUENCE [LARGE SCALE GENOMIC DNA]</scope>
    <source>
        <strain evidence="7 13">UG255</strain>
    </source>
</reference>
<dbReference type="SMART" id="SM00530">
    <property type="entry name" value="HTH_XRE"/>
    <property type="match status" value="1"/>
</dbReference>
<evidence type="ECO:0000313" key="9">
    <source>
        <dbReference type="EMBL" id="TXL39843.1"/>
    </source>
</evidence>
<accession>A0A506TKJ6</accession>
<dbReference type="Proteomes" id="UP000434412">
    <property type="component" value="Unassembled WGS sequence"/>
</dbReference>
<sequence length="65" mass="7223">MKNNLKIARVSLSMTQKELANKVGVTRQTISLIEKGVHNPSLSLCKNICSVLNKNLDEIFGEKPQ</sequence>
<evidence type="ECO:0000259" key="2">
    <source>
        <dbReference type="PROSITE" id="PS50943"/>
    </source>
</evidence>
<reference evidence="6 14" key="5">
    <citation type="submission" date="2020-02" db="EMBL/GenBank/DDBJ databases">
        <title>Novel Insights Into The Classification of Staphylococcal Beta-Lactamases In Relation To The Cefazolin Inoculum Effect.</title>
        <authorList>
            <person name="Carvajal L.P."/>
            <person name="Rincon S."/>
            <person name="Echeverri A."/>
            <person name="Porras J."/>
            <person name="Rios R."/>
            <person name="Ordonez K."/>
            <person name="Seas C."/>
            <person name="Gomez-Villegas S."/>
            <person name="Diaz L."/>
            <person name="Arias C.A."/>
            <person name="Reyes J."/>
        </authorList>
    </citation>
    <scope>NUCLEOTIDE SEQUENCE [LARGE SCALE GENOMIC DNA]</scope>
    <source>
        <strain evidence="6 14">UP127</strain>
    </source>
</reference>
<feature type="domain" description="HTH cro/C1-type" evidence="2">
    <location>
        <begin position="5"/>
        <end position="59"/>
    </location>
</feature>
<gene>
    <name evidence="9" type="ORF">DQU50_10055</name>
    <name evidence="6" type="ORF">G0Z31_03280</name>
    <name evidence="7" type="ORF">G6Y24_08265</name>
    <name evidence="4" type="ORF">GO793_17735</name>
    <name evidence="5" type="ORF">GO941_12400</name>
    <name evidence="8" type="ORF">GQX52_07940</name>
    <name evidence="3" type="ORF">SAMEA70153168_00805</name>
</gene>
<dbReference type="OMA" id="RLCIDIC"/>
<evidence type="ECO:0000313" key="6">
    <source>
        <dbReference type="EMBL" id="NGK20546.1"/>
    </source>
</evidence>
<dbReference type="SUPFAM" id="SSF47413">
    <property type="entry name" value="lambda repressor-like DNA-binding domains"/>
    <property type="match status" value="1"/>
</dbReference>
<evidence type="ECO:0000313" key="16">
    <source>
        <dbReference type="Proteomes" id="UP000561555"/>
    </source>
</evidence>
<dbReference type="KEGG" id="saud:CH52_04700"/>
<keyword evidence="1" id="KW-0238">DNA-binding</keyword>
<reference evidence="10 11" key="2">
    <citation type="submission" date="2019-11" db="EMBL/GenBank/DDBJ databases">
        <title>Implementation of targeted gown and glove precautions to prevent Staphylococcus aureus acquisition in community-based nursing homes.</title>
        <authorList>
            <person name="Stine O.C."/>
        </authorList>
    </citation>
    <scope>NUCLEOTIDE SEQUENCE [LARGE SCALE GENOMIC DNA]</scope>
    <source>
        <strain evidence="5 11">S_2023.LVRQ.AN</strain>
        <strain evidence="4 10">S_4031.LGMP.AI</strain>
    </source>
</reference>
<dbReference type="PANTHER" id="PTHR46558">
    <property type="entry name" value="TRACRIPTIONAL REGULATORY PROTEIN-RELATED-RELATED"/>
    <property type="match status" value="1"/>
</dbReference>
<evidence type="ECO:0000313" key="10">
    <source>
        <dbReference type="Proteomes" id="UP000433366"/>
    </source>
</evidence>
<evidence type="ECO:0000313" key="11">
    <source>
        <dbReference type="Proteomes" id="UP000434412"/>
    </source>
</evidence>
<dbReference type="Proteomes" id="UP000473113">
    <property type="component" value="Unassembled WGS sequence"/>
</dbReference>
<dbReference type="Proteomes" id="UP000507402">
    <property type="component" value="Unassembled WGS sequence"/>
</dbReference>
<dbReference type="Proteomes" id="UP000478431">
    <property type="component" value="Unassembled WGS sequence"/>
</dbReference>
<reference evidence="9 12" key="1">
    <citation type="submission" date="2018-06" db="EMBL/GenBank/DDBJ databases">
        <title>Whole genome sequencing to identify and define MRSA outbreaks.</title>
        <authorList>
            <person name="Sullivan M.J."/>
            <person name="Altman D.R."/>
            <person name="Chacko K."/>
            <person name="Ciferri B."/>
            <person name="Webster E."/>
            <person name="Deikus G."/>
            <person name="Lewis M."/>
            <person name="Khan Z."/>
            <person name="Beckford C."/>
            <person name="Rendo A."/>
            <person name="Samaroo F."/>
            <person name="Sebra R."/>
            <person name="Karam-Howlin R."/>
            <person name="Southwick K."/>
            <person name="Adams E."/>
            <person name="Ying L."/>
            <person name="Kornblum J."/>
            <person name="Factor S."/>
            <person name="Danesh Yazdi M."/>
            <person name="Dingle T."/>
            <person name="Hamula C."/>
            <person name="Bashir A."/>
            <person name="Schadt E."/>
            <person name="Kasarskis A."/>
            <person name="Patel G."/>
            <person name="Wallach F."/>
            <person name="Gibbs K."/>
            <person name="Van Bakel H."/>
        </authorList>
    </citation>
    <scope>NUCLEOTIDE SEQUENCE [LARGE SCALE GENOMIC DNA]</scope>
    <source>
        <strain evidence="9">Pt013</strain>
        <strain evidence="12">pt013</strain>
    </source>
</reference>
<protein>
    <submittedName>
        <fullName evidence="4">Helix-turn-helix domain-containing protein</fullName>
    </submittedName>
    <submittedName>
        <fullName evidence="6 9">Transcriptional regulator</fullName>
    </submittedName>
    <submittedName>
        <fullName evidence="3">XRE family transcriptional regulator</fullName>
    </submittedName>
</protein>
<dbReference type="Proteomes" id="UP000433366">
    <property type="component" value="Unassembled WGS sequence"/>
</dbReference>
<dbReference type="EMBL" id="JAANDN010000075">
    <property type="protein sequence ID" value="NUY68568.1"/>
    <property type="molecule type" value="Genomic_DNA"/>
</dbReference>
<dbReference type="Pfam" id="PF01381">
    <property type="entry name" value="HTH_3"/>
    <property type="match status" value="1"/>
</dbReference>
<name>A0A506TKJ6_STAAU</name>
<dbReference type="Gene3D" id="1.10.260.40">
    <property type="entry name" value="lambda repressor-like DNA-binding domains"/>
    <property type="match status" value="1"/>
</dbReference>
<organism evidence="9 12">
    <name type="scientific">Staphylococcus aureus</name>
    <dbReference type="NCBI Taxonomy" id="1280"/>
    <lineage>
        <taxon>Bacteria</taxon>
        <taxon>Bacillati</taxon>
        <taxon>Bacillota</taxon>
        <taxon>Bacilli</taxon>
        <taxon>Bacillales</taxon>
        <taxon>Staphylococcaceae</taxon>
        <taxon>Staphylococcus</taxon>
    </lineage>
</organism>
<dbReference type="PROSITE" id="PS50943">
    <property type="entry name" value="HTH_CROC1"/>
    <property type="match status" value="1"/>
</dbReference>
<dbReference type="InterPro" id="IPR001387">
    <property type="entry name" value="Cro/C1-type_HTH"/>
</dbReference>
<evidence type="ECO:0000313" key="5">
    <source>
        <dbReference type="EMBL" id="MVL46283.1"/>
    </source>
</evidence>
<dbReference type="Proteomes" id="UP000561555">
    <property type="component" value="Unassembled WGS sequence"/>
</dbReference>
<evidence type="ECO:0000313" key="12">
    <source>
        <dbReference type="Proteomes" id="UP000451682"/>
    </source>
</evidence>
<evidence type="ECO:0000256" key="1">
    <source>
        <dbReference type="ARBA" id="ARBA00023125"/>
    </source>
</evidence>
<accession>A0A4T9WMX7</accession>
<evidence type="ECO:0000313" key="8">
    <source>
        <dbReference type="EMBL" id="NUY68568.1"/>
    </source>
</evidence>
<evidence type="ECO:0000313" key="7">
    <source>
        <dbReference type="EMBL" id="NGW67486.1"/>
    </source>
</evidence>
<evidence type="ECO:0000313" key="13">
    <source>
        <dbReference type="Proteomes" id="UP000473113"/>
    </source>
</evidence>
<dbReference type="PANTHER" id="PTHR46558:SF3">
    <property type="entry name" value="TRANSCRIPTIONAL REGULATOR"/>
    <property type="match status" value="1"/>
</dbReference>
<reference evidence="3 15" key="6">
    <citation type="submission" date="2020-06" db="EMBL/GenBank/DDBJ databases">
        <authorList>
            <consortium name="Pathogen Informatics"/>
        </authorList>
    </citation>
    <scope>NUCLEOTIDE SEQUENCE [LARGE SCALE GENOMIC DNA]</scope>
    <source>
        <strain evidence="3 15">MOS114</strain>
    </source>
</reference>